<evidence type="ECO:0000313" key="7">
    <source>
        <dbReference type="EMBL" id="SVD70745.1"/>
    </source>
</evidence>
<protein>
    <recommendedName>
        <fullName evidence="6">TauD/TfdA-like domain-containing protein</fullName>
    </recommendedName>
</protein>
<keyword evidence="5" id="KW-0408">Iron</keyword>
<dbReference type="InterPro" id="IPR051178">
    <property type="entry name" value="TfdA_dioxygenase"/>
</dbReference>
<dbReference type="AlphaFoldDB" id="A0A382XJF6"/>
<evidence type="ECO:0000256" key="4">
    <source>
        <dbReference type="ARBA" id="ARBA00023002"/>
    </source>
</evidence>
<dbReference type="Gene3D" id="3.60.130.10">
    <property type="entry name" value="Clavaminate synthase-like"/>
    <property type="match status" value="1"/>
</dbReference>
<dbReference type="PANTHER" id="PTHR43779:SF3">
    <property type="entry name" value="(3R)-3-[(CARBOXYMETHYL)AMINO]FATTY ACID OXYGENASE_DECARBOXYLASE"/>
    <property type="match status" value="1"/>
</dbReference>
<dbReference type="GO" id="GO:0046872">
    <property type="term" value="F:metal ion binding"/>
    <property type="evidence" value="ECO:0007669"/>
    <property type="project" value="UniProtKB-KW"/>
</dbReference>
<evidence type="ECO:0000256" key="1">
    <source>
        <dbReference type="ARBA" id="ARBA00005896"/>
    </source>
</evidence>
<name>A0A382XJF6_9ZZZZ</name>
<evidence type="ECO:0000256" key="2">
    <source>
        <dbReference type="ARBA" id="ARBA00022723"/>
    </source>
</evidence>
<keyword evidence="2" id="KW-0479">Metal-binding</keyword>
<dbReference type="GO" id="GO:0051213">
    <property type="term" value="F:dioxygenase activity"/>
    <property type="evidence" value="ECO:0007669"/>
    <property type="project" value="UniProtKB-KW"/>
</dbReference>
<evidence type="ECO:0000256" key="3">
    <source>
        <dbReference type="ARBA" id="ARBA00022964"/>
    </source>
</evidence>
<comment type="similarity">
    <text evidence="1">Belongs to the TfdA dioxygenase family.</text>
</comment>
<dbReference type="Pfam" id="PF02668">
    <property type="entry name" value="TauD"/>
    <property type="match status" value="1"/>
</dbReference>
<evidence type="ECO:0000259" key="6">
    <source>
        <dbReference type="Pfam" id="PF02668"/>
    </source>
</evidence>
<dbReference type="EMBL" id="UINC01167960">
    <property type="protein sequence ID" value="SVD70745.1"/>
    <property type="molecule type" value="Genomic_DNA"/>
</dbReference>
<reference evidence="7" key="1">
    <citation type="submission" date="2018-05" db="EMBL/GenBank/DDBJ databases">
        <authorList>
            <person name="Lanie J.A."/>
            <person name="Ng W.-L."/>
            <person name="Kazmierczak K.M."/>
            <person name="Andrzejewski T.M."/>
            <person name="Davidsen T.M."/>
            <person name="Wayne K.J."/>
            <person name="Tettelin H."/>
            <person name="Glass J.I."/>
            <person name="Rusch D."/>
            <person name="Podicherti R."/>
            <person name="Tsui H.-C.T."/>
            <person name="Winkler M.E."/>
        </authorList>
    </citation>
    <scope>NUCLEOTIDE SEQUENCE</scope>
</reference>
<feature type="non-terminal residue" evidence="7">
    <location>
        <position position="79"/>
    </location>
</feature>
<dbReference type="PANTHER" id="PTHR43779">
    <property type="entry name" value="DIOXYGENASE RV0097-RELATED"/>
    <property type="match status" value="1"/>
</dbReference>
<dbReference type="SUPFAM" id="SSF51197">
    <property type="entry name" value="Clavaminate synthase-like"/>
    <property type="match status" value="1"/>
</dbReference>
<dbReference type="InterPro" id="IPR003819">
    <property type="entry name" value="TauD/TfdA-like"/>
</dbReference>
<keyword evidence="3" id="KW-0223">Dioxygenase</keyword>
<dbReference type="InterPro" id="IPR042098">
    <property type="entry name" value="TauD-like_sf"/>
</dbReference>
<feature type="domain" description="TauD/TfdA-like" evidence="6">
    <location>
        <begin position="6"/>
        <end position="70"/>
    </location>
</feature>
<evidence type="ECO:0000256" key="5">
    <source>
        <dbReference type="ARBA" id="ARBA00023004"/>
    </source>
</evidence>
<proteinExistence type="inferred from homology"/>
<organism evidence="7">
    <name type="scientific">marine metagenome</name>
    <dbReference type="NCBI Taxonomy" id="408172"/>
    <lineage>
        <taxon>unclassified sequences</taxon>
        <taxon>metagenomes</taxon>
        <taxon>ecological metagenomes</taxon>
    </lineage>
</organism>
<accession>A0A382XJF6</accession>
<sequence>MSISIVPIGKCFAGEVSGVDLRRPLSAKTVAAIDSGMDEYAVLVFRGQDINDEEQLEFSRALGPIESSIGGNITRLDQR</sequence>
<keyword evidence="4" id="KW-0560">Oxidoreductase</keyword>
<gene>
    <name evidence="7" type="ORF">METZ01_LOCUS423599</name>
</gene>